<evidence type="ECO:0000313" key="2">
    <source>
        <dbReference type="Proteomes" id="UP000652761"/>
    </source>
</evidence>
<accession>A0A843U2Q2</accession>
<dbReference type="OrthoDB" id="1913857at2759"/>
<organism evidence="1 2">
    <name type="scientific">Colocasia esculenta</name>
    <name type="common">Wild taro</name>
    <name type="synonym">Arum esculentum</name>
    <dbReference type="NCBI Taxonomy" id="4460"/>
    <lineage>
        <taxon>Eukaryota</taxon>
        <taxon>Viridiplantae</taxon>
        <taxon>Streptophyta</taxon>
        <taxon>Embryophyta</taxon>
        <taxon>Tracheophyta</taxon>
        <taxon>Spermatophyta</taxon>
        <taxon>Magnoliopsida</taxon>
        <taxon>Liliopsida</taxon>
        <taxon>Araceae</taxon>
        <taxon>Aroideae</taxon>
        <taxon>Colocasieae</taxon>
        <taxon>Colocasia</taxon>
    </lineage>
</organism>
<gene>
    <name evidence="1" type="ORF">Taro_008223</name>
</gene>
<dbReference type="Proteomes" id="UP000652761">
    <property type="component" value="Unassembled WGS sequence"/>
</dbReference>
<evidence type="ECO:0000313" key="1">
    <source>
        <dbReference type="EMBL" id="MQL75833.1"/>
    </source>
</evidence>
<name>A0A843U2Q2_COLES</name>
<reference evidence="1" key="1">
    <citation type="submission" date="2017-07" db="EMBL/GenBank/DDBJ databases">
        <title>Taro Niue Genome Assembly and Annotation.</title>
        <authorList>
            <person name="Atibalentja N."/>
            <person name="Keating K."/>
            <person name="Fields C.J."/>
        </authorList>
    </citation>
    <scope>NUCLEOTIDE SEQUENCE</scope>
    <source>
        <strain evidence="1">Niue_2</strain>
        <tissue evidence="1">Leaf</tissue>
    </source>
</reference>
<keyword evidence="2" id="KW-1185">Reference proteome</keyword>
<dbReference type="AlphaFoldDB" id="A0A843U2Q2"/>
<protein>
    <submittedName>
        <fullName evidence="1">Uncharacterized protein</fullName>
    </submittedName>
</protein>
<proteinExistence type="predicted"/>
<comment type="caution">
    <text evidence="1">The sequence shown here is derived from an EMBL/GenBank/DDBJ whole genome shotgun (WGS) entry which is preliminary data.</text>
</comment>
<sequence length="96" mass="10350">MGSGSNLEQETRSLANELNTFDKGGLLDLGHPLLNRIADSFVKAAGIGAIQAVTREAYLTVVESAGVETADIAGGKKHRLPEFRDFFFHSPKYDIG</sequence>
<dbReference type="EMBL" id="NMUH01000267">
    <property type="protein sequence ID" value="MQL75833.1"/>
    <property type="molecule type" value="Genomic_DNA"/>
</dbReference>